<sequence length="922" mass="101936">MDDAVFNSNIALGAPSDSAMELDYMDELLLEGCWLETTDGCNFFPQNPSTFGAFFDSAYPWPMLEATHEKTSISPSQKDSQEERETIDLAENSVVIDPQQSLVSRSNGLSQSDKFFGDGSELNRVLWIAPRLSPAASSVVERLIKALNYIKDSARSKETLIQIWVPVNKGGTRVLTTTDQPFSINSTRPKLADYRNISMKYEFAAQENSSESVGLPGRVFLGKVPEWTPDVRFFRVDEYPRVPYAEQCDVRGTLALPVFEQGSRNCLGVIEVVMTTSKVNYRPELESICRALEAVDLRCTEFAMPQKAKECNSSYQAALPEILEVLKSACGSHGLPLAQTWVPCIQQGKQGCRHSDENLPNCISTVDSAGFIADPSMREFHEACSDHHLFKGQGVAGKAFMTNQPCFSPDVTTYSKTEYPLSHHARMFGLCAAVAIRLRSIFTGSADFVLEFFLPTGCRDPEEQKRMLSSLSFIIQRVCRSLRIVTDKELEQEALVSDKIVTVISDDSLHREKILTVKNTGSGSCSQEGSCRTAVQERSSIPSLQQEAKPREALGGKLLKQHDLQGSNLNGSQPCGGDYSTVADRSCMNSGKSWEKKRAKAEKTITLDVLRQHFAGSLKDAAKSIGVCPTTLKRICRQHGIKRWPSRKIKKVGHSLQKLQVVIDSVQGASGAFQIGSFYSNFPDLASPNFSGTSTFSASKRCEPFQQPNQEHEGAPGSPRTATSKSPSSSCSQTSSSSQCWSSGTQQQPLTWNSSGNGESVKGVNSHESGLKRARSEAELHAPSQNATKLISRSHSQKSLVEQLNVDKCPPLPRNLGQVIQEGDSWRVKIMYGEEKIRFRMLKSWGFKDLVREVARRFSIGDMSGFHLKYLDDDSEWVLLTCDADLEECVDICQSSQRQTIKLSLQMSHSHSRCSIGSNSQS</sequence>
<name>A0A9Q1GME1_9CARY</name>
<comment type="caution">
    <text evidence="8">The sequence shown here is derived from an EMBL/GenBank/DDBJ whole genome shotgun (WGS) entry which is preliminary data.</text>
</comment>
<dbReference type="SMART" id="SM00666">
    <property type="entry name" value="PB1"/>
    <property type="match status" value="1"/>
</dbReference>
<dbReference type="SUPFAM" id="SSF54277">
    <property type="entry name" value="CAD &amp; PB1 domains"/>
    <property type="match status" value="1"/>
</dbReference>
<dbReference type="InterPro" id="IPR003035">
    <property type="entry name" value="RWP-RK_dom"/>
</dbReference>
<feature type="region of interest" description="Disordered" evidence="5">
    <location>
        <begin position="705"/>
        <end position="794"/>
    </location>
</feature>
<keyword evidence="1" id="KW-0805">Transcription regulation</keyword>
<proteinExistence type="predicted"/>
<dbReference type="Gene3D" id="3.10.20.90">
    <property type="entry name" value="Phosphatidylinositol 3-kinase Catalytic Subunit, Chain A, domain 1"/>
    <property type="match status" value="1"/>
</dbReference>
<evidence type="ECO:0000256" key="3">
    <source>
        <dbReference type="ARBA" id="ARBA00023163"/>
    </source>
</evidence>
<dbReference type="CDD" id="cd06407">
    <property type="entry name" value="PB1_NLP"/>
    <property type="match status" value="1"/>
</dbReference>
<dbReference type="InterPro" id="IPR034891">
    <property type="entry name" value="PB1_NLP"/>
</dbReference>
<dbReference type="PROSITE" id="PS51519">
    <property type="entry name" value="RWP_RK"/>
    <property type="match status" value="1"/>
</dbReference>
<keyword evidence="3" id="KW-0804">Transcription</keyword>
<feature type="compositionally biased region" description="Polar residues" evidence="5">
    <location>
        <begin position="749"/>
        <end position="758"/>
    </location>
</feature>
<evidence type="ECO:0000256" key="5">
    <source>
        <dbReference type="SAM" id="MobiDB-lite"/>
    </source>
</evidence>
<feature type="domain" description="RWP-RK" evidence="6">
    <location>
        <begin position="591"/>
        <end position="672"/>
    </location>
</feature>
<dbReference type="PANTHER" id="PTHR32002:SF44">
    <property type="entry name" value="PROTEIN NLP4"/>
    <property type="match status" value="1"/>
</dbReference>
<dbReference type="Pfam" id="PF00564">
    <property type="entry name" value="PB1"/>
    <property type="match status" value="1"/>
</dbReference>
<feature type="compositionally biased region" description="Basic and acidic residues" evidence="5">
    <location>
        <begin position="769"/>
        <end position="780"/>
    </location>
</feature>
<dbReference type="Pfam" id="PF02042">
    <property type="entry name" value="RWP-RK"/>
    <property type="match status" value="1"/>
</dbReference>
<dbReference type="GO" id="GO:0003677">
    <property type="term" value="F:DNA binding"/>
    <property type="evidence" value="ECO:0007669"/>
    <property type="project" value="UniProtKB-KW"/>
</dbReference>
<keyword evidence="2" id="KW-0238">DNA-binding</keyword>
<dbReference type="Proteomes" id="UP001153076">
    <property type="component" value="Unassembled WGS sequence"/>
</dbReference>
<dbReference type="InterPro" id="IPR055081">
    <property type="entry name" value="NLP1-9_GAF"/>
</dbReference>
<evidence type="ECO:0000256" key="1">
    <source>
        <dbReference type="ARBA" id="ARBA00023015"/>
    </source>
</evidence>
<feature type="compositionally biased region" description="Polar residues" evidence="5">
    <location>
        <begin position="783"/>
        <end position="794"/>
    </location>
</feature>
<feature type="domain" description="PB1" evidence="7">
    <location>
        <begin position="825"/>
        <end position="908"/>
    </location>
</feature>
<accession>A0A9Q1GME1</accession>
<dbReference type="AlphaFoldDB" id="A0A9Q1GME1"/>
<evidence type="ECO:0000256" key="4">
    <source>
        <dbReference type="ARBA" id="ARBA00023242"/>
    </source>
</evidence>
<dbReference type="Pfam" id="PF22922">
    <property type="entry name" value="GAF_NLP"/>
    <property type="match status" value="2"/>
</dbReference>
<evidence type="ECO:0000256" key="2">
    <source>
        <dbReference type="ARBA" id="ARBA00023125"/>
    </source>
</evidence>
<gene>
    <name evidence="8" type="ORF">Cgig2_028188</name>
</gene>
<evidence type="ECO:0000259" key="6">
    <source>
        <dbReference type="PROSITE" id="PS51519"/>
    </source>
</evidence>
<dbReference type="PANTHER" id="PTHR32002">
    <property type="entry name" value="PROTEIN NLP8"/>
    <property type="match status" value="1"/>
</dbReference>
<dbReference type="OrthoDB" id="6270329at2759"/>
<feature type="compositionally biased region" description="Low complexity" evidence="5">
    <location>
        <begin position="718"/>
        <end position="748"/>
    </location>
</feature>
<evidence type="ECO:0000313" key="8">
    <source>
        <dbReference type="EMBL" id="KAJ8421238.1"/>
    </source>
</evidence>
<protein>
    <submittedName>
        <fullName evidence="8">Uncharacterized protein</fullName>
    </submittedName>
</protein>
<organism evidence="8 9">
    <name type="scientific">Carnegiea gigantea</name>
    <dbReference type="NCBI Taxonomy" id="171969"/>
    <lineage>
        <taxon>Eukaryota</taxon>
        <taxon>Viridiplantae</taxon>
        <taxon>Streptophyta</taxon>
        <taxon>Embryophyta</taxon>
        <taxon>Tracheophyta</taxon>
        <taxon>Spermatophyta</taxon>
        <taxon>Magnoliopsida</taxon>
        <taxon>eudicotyledons</taxon>
        <taxon>Gunneridae</taxon>
        <taxon>Pentapetalae</taxon>
        <taxon>Caryophyllales</taxon>
        <taxon>Cactineae</taxon>
        <taxon>Cactaceae</taxon>
        <taxon>Cactoideae</taxon>
        <taxon>Echinocereeae</taxon>
        <taxon>Carnegiea</taxon>
    </lineage>
</organism>
<dbReference type="EMBL" id="JAKOGI010002839">
    <property type="protein sequence ID" value="KAJ8421238.1"/>
    <property type="molecule type" value="Genomic_DNA"/>
</dbReference>
<keyword evidence="9" id="KW-1185">Reference proteome</keyword>
<dbReference type="GO" id="GO:0003700">
    <property type="term" value="F:DNA-binding transcription factor activity"/>
    <property type="evidence" value="ECO:0007669"/>
    <property type="project" value="InterPro"/>
</dbReference>
<evidence type="ECO:0000259" key="7">
    <source>
        <dbReference type="PROSITE" id="PS51745"/>
    </source>
</evidence>
<dbReference type="PROSITE" id="PS51745">
    <property type="entry name" value="PB1"/>
    <property type="match status" value="1"/>
</dbReference>
<dbReference type="InterPro" id="IPR000270">
    <property type="entry name" value="PB1_dom"/>
</dbReference>
<dbReference type="InterPro" id="IPR045012">
    <property type="entry name" value="NLP"/>
</dbReference>
<dbReference type="InterPro" id="IPR053793">
    <property type="entry name" value="PB1-like"/>
</dbReference>
<keyword evidence="4" id="KW-0539">Nucleus</keyword>
<evidence type="ECO:0000313" key="9">
    <source>
        <dbReference type="Proteomes" id="UP001153076"/>
    </source>
</evidence>
<reference evidence="8" key="1">
    <citation type="submission" date="2022-04" db="EMBL/GenBank/DDBJ databases">
        <title>Carnegiea gigantea Genome sequencing and assembly v2.</title>
        <authorList>
            <person name="Copetti D."/>
            <person name="Sanderson M.J."/>
            <person name="Burquez A."/>
            <person name="Wojciechowski M.F."/>
        </authorList>
    </citation>
    <scope>NUCLEOTIDE SEQUENCE</scope>
    <source>
        <strain evidence="8">SGP5-SGP5p</strain>
        <tissue evidence="8">Aerial part</tissue>
    </source>
</reference>